<feature type="domain" description="Mechanosensitive ion channel transmembrane helices 2/3" evidence="9">
    <location>
        <begin position="139"/>
        <end position="178"/>
    </location>
</feature>
<evidence type="ECO:0000313" key="10">
    <source>
        <dbReference type="EMBL" id="MDA3615469.1"/>
    </source>
</evidence>
<comment type="caution">
    <text evidence="10">The sequence shown here is derived from an EMBL/GenBank/DDBJ whole genome shotgun (WGS) entry which is preliminary data.</text>
</comment>
<keyword evidence="11" id="KW-1185">Reference proteome</keyword>
<dbReference type="SUPFAM" id="SSF50182">
    <property type="entry name" value="Sm-like ribonucleoproteins"/>
    <property type="match status" value="1"/>
</dbReference>
<dbReference type="RefSeq" id="WP_407031795.1">
    <property type="nucleotide sequence ID" value="NZ_JAQGEF010000013.1"/>
</dbReference>
<feature type="transmembrane region" description="Helical" evidence="7">
    <location>
        <begin position="171"/>
        <end position="192"/>
    </location>
</feature>
<evidence type="ECO:0000256" key="1">
    <source>
        <dbReference type="ARBA" id="ARBA00004651"/>
    </source>
</evidence>
<organism evidence="10 11">
    <name type="scientific">Polluticaenibacter yanchengensis</name>
    <dbReference type="NCBI Taxonomy" id="3014562"/>
    <lineage>
        <taxon>Bacteria</taxon>
        <taxon>Pseudomonadati</taxon>
        <taxon>Bacteroidota</taxon>
        <taxon>Chitinophagia</taxon>
        <taxon>Chitinophagales</taxon>
        <taxon>Chitinophagaceae</taxon>
        <taxon>Polluticaenibacter</taxon>
    </lineage>
</organism>
<comment type="subcellular location">
    <subcellularLocation>
        <location evidence="1">Cell membrane</location>
        <topology evidence="1">Multi-pass membrane protein</topology>
    </subcellularLocation>
</comment>
<dbReference type="EMBL" id="JAQGEF010000013">
    <property type="protein sequence ID" value="MDA3615469.1"/>
    <property type="molecule type" value="Genomic_DNA"/>
</dbReference>
<evidence type="ECO:0000256" key="7">
    <source>
        <dbReference type="SAM" id="Phobius"/>
    </source>
</evidence>
<accession>A0ABT4UKT8</accession>
<dbReference type="InterPro" id="IPR006685">
    <property type="entry name" value="MscS_channel_2nd"/>
</dbReference>
<name>A0ABT4UKT8_9BACT</name>
<dbReference type="Pfam" id="PF00924">
    <property type="entry name" value="MS_channel_2nd"/>
    <property type="match status" value="1"/>
</dbReference>
<comment type="similarity">
    <text evidence="2">Belongs to the MscS (TC 1.A.23) family.</text>
</comment>
<feature type="transmembrane region" description="Helical" evidence="7">
    <location>
        <begin position="132"/>
        <end position="151"/>
    </location>
</feature>
<evidence type="ECO:0000256" key="2">
    <source>
        <dbReference type="ARBA" id="ARBA00008017"/>
    </source>
</evidence>
<dbReference type="InterPro" id="IPR011066">
    <property type="entry name" value="MscS_channel_C_sf"/>
</dbReference>
<dbReference type="InterPro" id="IPR023408">
    <property type="entry name" value="MscS_beta-dom_sf"/>
</dbReference>
<evidence type="ECO:0000256" key="5">
    <source>
        <dbReference type="ARBA" id="ARBA00022989"/>
    </source>
</evidence>
<dbReference type="InterPro" id="IPR049142">
    <property type="entry name" value="MS_channel_1st"/>
</dbReference>
<keyword evidence="5 7" id="KW-1133">Transmembrane helix</keyword>
<evidence type="ECO:0000259" key="8">
    <source>
        <dbReference type="Pfam" id="PF00924"/>
    </source>
</evidence>
<evidence type="ECO:0000256" key="6">
    <source>
        <dbReference type="ARBA" id="ARBA00023136"/>
    </source>
</evidence>
<feature type="domain" description="Mechanosensitive ion channel MscS" evidence="8">
    <location>
        <begin position="179"/>
        <end position="246"/>
    </location>
</feature>
<dbReference type="PANTHER" id="PTHR30566:SF25">
    <property type="entry name" value="INNER MEMBRANE PROTEIN"/>
    <property type="match status" value="1"/>
</dbReference>
<gene>
    <name evidence="10" type="ORF">O3P16_11670</name>
</gene>
<dbReference type="InterPro" id="IPR011014">
    <property type="entry name" value="MscS_channel_TM-2"/>
</dbReference>
<keyword evidence="6 7" id="KW-0472">Membrane</keyword>
<evidence type="ECO:0000313" key="11">
    <source>
        <dbReference type="Proteomes" id="UP001210231"/>
    </source>
</evidence>
<reference evidence="10 11" key="1">
    <citation type="submission" date="2022-12" db="EMBL/GenBank/DDBJ databases">
        <title>Chitinophagaceae gen. sp. nov., a new member of the family Chitinophagaceae, isolated from soil in a chemical factory.</title>
        <authorList>
            <person name="Ke Z."/>
        </authorList>
    </citation>
    <scope>NUCLEOTIDE SEQUENCE [LARGE SCALE GENOMIC DNA]</scope>
    <source>
        <strain evidence="10 11">LY-5</strain>
    </source>
</reference>
<dbReference type="Gene3D" id="1.10.287.1260">
    <property type="match status" value="1"/>
</dbReference>
<evidence type="ECO:0000256" key="4">
    <source>
        <dbReference type="ARBA" id="ARBA00022692"/>
    </source>
</evidence>
<evidence type="ECO:0000256" key="3">
    <source>
        <dbReference type="ARBA" id="ARBA00022475"/>
    </source>
</evidence>
<sequence length="352" mass="40464">MKEILNKHFFNNSISDYILTLSLLVLVFVIYWFCRQLIEKKISQRKEMTSSKLNSLFIRALLKNVVPFTFLLINYFIINRLHFTPRGEKILDFTINVVVIFFVIRIINYTLHLSVQSYMQLKGEPEARMRQINGILMVIKGLVWITGFLMLLDLKGYDIKTILTGLGVGGIAIALAAQNILSDLFSYFVIFLDKPFEVGNIIKVNNQVGTVEHIGIKTTHIRDIMGELLIFPNAELVKTPLQNISRLNFRRAVVPFDVKLDTSATQLDEMTRGLEALVLSVEHTEFLRACVTGFGEYSIKCELIFNIHCFEYRDFANYRQQVILKLIVHLESLGIRLAQPVRIINSESIIDN</sequence>
<proteinExistence type="inferred from homology"/>
<dbReference type="Gene3D" id="2.30.30.60">
    <property type="match status" value="1"/>
</dbReference>
<dbReference type="Pfam" id="PF21088">
    <property type="entry name" value="MS_channel_1st"/>
    <property type="match status" value="1"/>
</dbReference>
<feature type="transmembrane region" description="Helical" evidence="7">
    <location>
        <begin position="56"/>
        <end position="78"/>
    </location>
</feature>
<protein>
    <submittedName>
        <fullName evidence="10">Mechanosensitive ion channel</fullName>
    </submittedName>
</protein>
<dbReference type="InterPro" id="IPR010920">
    <property type="entry name" value="LSM_dom_sf"/>
</dbReference>
<dbReference type="PANTHER" id="PTHR30566">
    <property type="entry name" value="YNAI-RELATED MECHANOSENSITIVE ION CHANNEL"/>
    <property type="match status" value="1"/>
</dbReference>
<feature type="transmembrane region" description="Helical" evidence="7">
    <location>
        <begin position="17"/>
        <end position="35"/>
    </location>
</feature>
<evidence type="ECO:0000259" key="9">
    <source>
        <dbReference type="Pfam" id="PF21088"/>
    </source>
</evidence>
<dbReference type="Proteomes" id="UP001210231">
    <property type="component" value="Unassembled WGS sequence"/>
</dbReference>
<feature type="transmembrane region" description="Helical" evidence="7">
    <location>
        <begin position="90"/>
        <end position="111"/>
    </location>
</feature>
<keyword evidence="4 7" id="KW-0812">Transmembrane</keyword>
<dbReference type="SUPFAM" id="SSF82689">
    <property type="entry name" value="Mechanosensitive channel protein MscS (YggB), C-terminal domain"/>
    <property type="match status" value="1"/>
</dbReference>
<keyword evidence="3" id="KW-1003">Cell membrane</keyword>
<dbReference type="SUPFAM" id="SSF82861">
    <property type="entry name" value="Mechanosensitive channel protein MscS (YggB), transmembrane region"/>
    <property type="match status" value="1"/>
</dbReference>